<dbReference type="EMBL" id="AJWJ01000665">
    <property type="protein sequence ID" value="KAF2069421.1"/>
    <property type="molecule type" value="Genomic_DNA"/>
</dbReference>
<organism evidence="3 4">
    <name type="scientific">Polysphondylium violaceum</name>
    <dbReference type="NCBI Taxonomy" id="133409"/>
    <lineage>
        <taxon>Eukaryota</taxon>
        <taxon>Amoebozoa</taxon>
        <taxon>Evosea</taxon>
        <taxon>Eumycetozoa</taxon>
        <taxon>Dictyostelia</taxon>
        <taxon>Dictyosteliales</taxon>
        <taxon>Dictyosteliaceae</taxon>
        <taxon>Polysphondylium</taxon>
    </lineage>
</organism>
<keyword evidence="4" id="KW-1185">Reference proteome</keyword>
<dbReference type="InterPro" id="IPR050478">
    <property type="entry name" value="Ethylene_sulfur-biosynth"/>
</dbReference>
<name>A0A8J4UPM3_9MYCE</name>
<dbReference type="Proteomes" id="UP000695562">
    <property type="component" value="Unassembled WGS sequence"/>
</dbReference>
<dbReference type="SUPFAM" id="SSF53383">
    <property type="entry name" value="PLP-dependent transferases"/>
    <property type="match status" value="1"/>
</dbReference>
<proteinExistence type="predicted"/>
<evidence type="ECO:0000313" key="3">
    <source>
        <dbReference type="EMBL" id="KAF2069421.1"/>
    </source>
</evidence>
<gene>
    <name evidence="3" type="ORF">CYY_009256</name>
</gene>
<dbReference type="InterPro" id="IPR015424">
    <property type="entry name" value="PyrdxlP-dep_Trfase"/>
</dbReference>
<dbReference type="InterPro" id="IPR015422">
    <property type="entry name" value="PyrdxlP-dep_Trfase_small"/>
</dbReference>
<dbReference type="Gene3D" id="3.40.640.10">
    <property type="entry name" value="Type I PLP-dependent aspartate aminotransferase-like (Major domain)"/>
    <property type="match status" value="1"/>
</dbReference>
<dbReference type="AlphaFoldDB" id="A0A8J4UPM3"/>
<dbReference type="Gene3D" id="3.90.1150.10">
    <property type="entry name" value="Aspartate Aminotransferase, domain 1"/>
    <property type="match status" value="1"/>
</dbReference>
<protein>
    <recommendedName>
        <fullName evidence="2">Aminotransferase class I/classII large domain-containing protein</fullName>
    </recommendedName>
</protein>
<dbReference type="Pfam" id="PF00155">
    <property type="entry name" value="Aminotran_1_2"/>
    <property type="match status" value="1"/>
</dbReference>
<dbReference type="OrthoDB" id="691673at2759"/>
<evidence type="ECO:0000256" key="1">
    <source>
        <dbReference type="ARBA" id="ARBA00022898"/>
    </source>
</evidence>
<evidence type="ECO:0000313" key="4">
    <source>
        <dbReference type="Proteomes" id="UP000695562"/>
    </source>
</evidence>
<dbReference type="PRINTS" id="PR00753">
    <property type="entry name" value="ACCSYNTHASE"/>
</dbReference>
<dbReference type="InterPro" id="IPR015421">
    <property type="entry name" value="PyrdxlP-dep_Trfase_major"/>
</dbReference>
<sequence>MTTTNNNTIQLEGYSDNALRILRNQSNSRIGAAHFIAMQDEYRADTNPNGYISLGIAENTLCFDILKDKLITNPNFNQKLTQYSDMGGDLGFRKAICSLLQNTISKYQPTDSNLFIKPEEIVVSTGATPLLENSFNMFCNKDEICIIPSPFYPAFVYDASMRFQVRVEPSSMEIFDKEGTVVDFRIDIEDFDRIYRENPGKVKMVLLCNPCNPTGHIIKKQEIIQVVDWCREKKIHLLMDEIYALSVFNYDSDAVEFHSIYEILKGDLGEFVHLISGFSKDFCLNGYRAGYVYSQNKLVIKYLTCTSQFYTCSNITQSSITNILTDSQFLNHFIKTNQSRLADAYNNAVECLTKGGVPFIKSSSGVFLMVDLRKCLGQATFEEEINLWNDIFDECRVVLNPGIACKCKEPGFYRFIFSLNKETVRVGVERLSKLYNKLVNNRTDKYNNTNNKIC</sequence>
<accession>A0A8J4UPM3</accession>
<evidence type="ECO:0000259" key="2">
    <source>
        <dbReference type="Pfam" id="PF00155"/>
    </source>
</evidence>
<dbReference type="InterPro" id="IPR004839">
    <property type="entry name" value="Aminotransferase_I/II_large"/>
</dbReference>
<dbReference type="CDD" id="cd00609">
    <property type="entry name" value="AAT_like"/>
    <property type="match status" value="1"/>
</dbReference>
<dbReference type="PANTHER" id="PTHR43795:SF39">
    <property type="entry name" value="AMINOTRANSFERASE CLASS I_CLASSII DOMAIN-CONTAINING PROTEIN"/>
    <property type="match status" value="1"/>
</dbReference>
<dbReference type="GO" id="GO:0008483">
    <property type="term" value="F:transaminase activity"/>
    <property type="evidence" value="ECO:0007669"/>
    <property type="project" value="TreeGrafter"/>
</dbReference>
<dbReference type="PANTHER" id="PTHR43795">
    <property type="entry name" value="BIFUNCTIONAL ASPARTATE AMINOTRANSFERASE AND GLUTAMATE/ASPARTATE-PREPHENATE AMINOTRANSFERASE-RELATED"/>
    <property type="match status" value="1"/>
</dbReference>
<dbReference type="GO" id="GO:0030170">
    <property type="term" value="F:pyridoxal phosphate binding"/>
    <property type="evidence" value="ECO:0007669"/>
    <property type="project" value="InterPro"/>
</dbReference>
<comment type="caution">
    <text evidence="3">The sequence shown here is derived from an EMBL/GenBank/DDBJ whole genome shotgun (WGS) entry which is preliminary data.</text>
</comment>
<dbReference type="GO" id="GO:0006520">
    <property type="term" value="P:amino acid metabolic process"/>
    <property type="evidence" value="ECO:0007669"/>
    <property type="project" value="TreeGrafter"/>
</dbReference>
<keyword evidence="1" id="KW-0663">Pyridoxal phosphate</keyword>
<reference evidence="3" key="1">
    <citation type="submission" date="2020-01" db="EMBL/GenBank/DDBJ databases">
        <title>Development of genomics and gene disruption for Polysphondylium violaceum indicates a role for the polyketide synthase stlB in stalk morphogenesis.</title>
        <authorList>
            <person name="Narita B."/>
            <person name="Kawabe Y."/>
            <person name="Kin K."/>
            <person name="Saito T."/>
            <person name="Gibbs R."/>
            <person name="Kuspa A."/>
            <person name="Muzny D."/>
            <person name="Queller D."/>
            <person name="Richards S."/>
            <person name="Strassman J."/>
            <person name="Sucgang R."/>
            <person name="Worley K."/>
            <person name="Schaap P."/>
        </authorList>
    </citation>
    <scope>NUCLEOTIDE SEQUENCE</scope>
    <source>
        <strain evidence="3">QSvi11</strain>
    </source>
</reference>
<feature type="domain" description="Aminotransferase class I/classII large" evidence="2">
    <location>
        <begin position="57"/>
        <end position="431"/>
    </location>
</feature>